<dbReference type="RefSeq" id="WP_204119412.1">
    <property type="nucleotide sequence ID" value="NZ_BOLV01000015.1"/>
</dbReference>
<organism evidence="1 2">
    <name type="scientific">Lacticaseibacillus suilingensis</name>
    <dbReference type="NCBI Taxonomy" id="2799577"/>
    <lineage>
        <taxon>Bacteria</taxon>
        <taxon>Bacillati</taxon>
        <taxon>Bacillota</taxon>
        <taxon>Bacilli</taxon>
        <taxon>Lactobacillales</taxon>
        <taxon>Lactobacillaceae</taxon>
        <taxon>Lacticaseibacillus</taxon>
    </lineage>
</organism>
<evidence type="ECO:0000313" key="1">
    <source>
        <dbReference type="EMBL" id="MFD1398615.1"/>
    </source>
</evidence>
<dbReference type="EMBL" id="JBHTOA010000020">
    <property type="protein sequence ID" value="MFD1398615.1"/>
    <property type="molecule type" value="Genomic_DNA"/>
</dbReference>
<protein>
    <submittedName>
        <fullName evidence="1">Uncharacterized protein</fullName>
    </submittedName>
</protein>
<accession>A0ABW4BDQ5</accession>
<dbReference type="Proteomes" id="UP001597199">
    <property type="component" value="Unassembled WGS sequence"/>
</dbReference>
<evidence type="ECO:0000313" key="2">
    <source>
        <dbReference type="Proteomes" id="UP001597199"/>
    </source>
</evidence>
<proteinExistence type="predicted"/>
<keyword evidence="2" id="KW-1185">Reference proteome</keyword>
<gene>
    <name evidence="1" type="ORF">ACFQ41_04785</name>
</gene>
<name>A0ABW4BDQ5_9LACO</name>
<sequence length="130" mass="14134">MSKETKKDVFNAAVEKAVGMTLVAGYTSYGEKYRKDMQKRYAAATDGDPACPWCHEFGDKYGDTTYSDNLGRKVHIKGGMMLAGGQYESAQMAIEDGGIIGIFAEGDDEGWEPIHFCPMCGRSLGASRDA</sequence>
<comment type="caution">
    <text evidence="1">The sequence shown here is derived from an EMBL/GenBank/DDBJ whole genome shotgun (WGS) entry which is preliminary data.</text>
</comment>
<reference evidence="2" key="1">
    <citation type="journal article" date="2019" name="Int. J. Syst. Evol. Microbiol.">
        <title>The Global Catalogue of Microorganisms (GCM) 10K type strain sequencing project: providing services to taxonomists for standard genome sequencing and annotation.</title>
        <authorList>
            <consortium name="The Broad Institute Genomics Platform"/>
            <consortium name="The Broad Institute Genome Sequencing Center for Infectious Disease"/>
            <person name="Wu L."/>
            <person name="Ma J."/>
        </authorList>
    </citation>
    <scope>NUCLEOTIDE SEQUENCE [LARGE SCALE GENOMIC DNA]</scope>
    <source>
        <strain evidence="2">CCM 9110</strain>
    </source>
</reference>